<dbReference type="EMBL" id="CAJVPS010025868">
    <property type="protein sequence ID" value="CAG8720106.1"/>
    <property type="molecule type" value="Genomic_DNA"/>
</dbReference>
<evidence type="ECO:0000313" key="2">
    <source>
        <dbReference type="Proteomes" id="UP000789508"/>
    </source>
</evidence>
<organism evidence="1 2">
    <name type="scientific">Ambispora leptoticha</name>
    <dbReference type="NCBI Taxonomy" id="144679"/>
    <lineage>
        <taxon>Eukaryota</taxon>
        <taxon>Fungi</taxon>
        <taxon>Fungi incertae sedis</taxon>
        <taxon>Mucoromycota</taxon>
        <taxon>Glomeromycotina</taxon>
        <taxon>Glomeromycetes</taxon>
        <taxon>Archaeosporales</taxon>
        <taxon>Ambisporaceae</taxon>
        <taxon>Ambispora</taxon>
    </lineage>
</organism>
<gene>
    <name evidence="1" type="ORF">ALEPTO_LOCUS12232</name>
</gene>
<keyword evidence="2" id="KW-1185">Reference proteome</keyword>
<comment type="caution">
    <text evidence="1">The sequence shown here is derived from an EMBL/GenBank/DDBJ whole genome shotgun (WGS) entry which is preliminary data.</text>
</comment>
<dbReference type="AlphaFoldDB" id="A0A9N9I4W6"/>
<feature type="non-terminal residue" evidence="1">
    <location>
        <position position="489"/>
    </location>
</feature>
<dbReference type="Proteomes" id="UP000789508">
    <property type="component" value="Unassembled WGS sequence"/>
</dbReference>
<proteinExistence type="predicted"/>
<dbReference type="OrthoDB" id="2427787at2759"/>
<protein>
    <submittedName>
        <fullName evidence="1">10903_t:CDS:1</fullName>
    </submittedName>
</protein>
<dbReference type="PANTHER" id="PTHR33266:SF1">
    <property type="entry name" value="F-BOX DOMAIN-CONTAINING PROTEIN"/>
    <property type="match status" value="1"/>
</dbReference>
<reference evidence="1" key="1">
    <citation type="submission" date="2021-06" db="EMBL/GenBank/DDBJ databases">
        <authorList>
            <person name="Kallberg Y."/>
            <person name="Tangrot J."/>
            <person name="Rosling A."/>
        </authorList>
    </citation>
    <scope>NUCLEOTIDE SEQUENCE</scope>
    <source>
        <strain evidence="1">FL130A</strain>
    </source>
</reference>
<accession>A0A9N9I4W6</accession>
<name>A0A9N9I4W6_9GLOM</name>
<dbReference type="PANTHER" id="PTHR33266">
    <property type="entry name" value="CHROMOSOME 15, WHOLE GENOME SHOTGUN SEQUENCE"/>
    <property type="match status" value="1"/>
</dbReference>
<sequence length="489" mass="55434">LEADFWNEVSVNKKWIVENQISGEKLGLSASEQKIHIFFDEAASLLNKDKTNYGRKNIPFRAIRRALRDNRLYVVGILTDTNSSVVNLAPWKGMDPSARDYNLKTHKPFIYIATTDCLRNVNGIPQIEQREGYDIIRFCRPLWGSYWLAAPDDTDKFDSAVRLAIHKLLGGASAWSQIEDYRKKHTAALALVACIASLYVSPTSSEASDLVKAHMGTLVAIDKERKRLLVTYPSEPVLSEAALEVLSEENSEVEILRELDGAFQSGGILEAGCQGELVARLLLLSAWRRLIYRKRSEVRQKVSFSIRQPVLDFLDKLIVDFPRKKCLQLDDFRIGFTHFISLTHEPDKETCKEIWNRRGAIIFKRNQKGADLAIPIMRESDKALGALIFQIKNYNSAKQNRFDETYAIKALLSPEVMFADDCCADIEQNYLGIFVHLGSAYESESGTNVSNYDNGKLFEECDSGNRLIIHGLKAFKIDDNHESIFKNLL</sequence>
<feature type="non-terminal residue" evidence="1">
    <location>
        <position position="1"/>
    </location>
</feature>
<evidence type="ECO:0000313" key="1">
    <source>
        <dbReference type="EMBL" id="CAG8720106.1"/>
    </source>
</evidence>